<name>A0A9P8K665_AURME</name>
<comment type="caution">
    <text evidence="2">The sequence shown here is derived from an EMBL/GenBank/DDBJ whole genome shotgun (WGS) entry which is preliminary data.</text>
</comment>
<dbReference type="EMBL" id="JAHFYH010000054">
    <property type="protein sequence ID" value="KAH0217690.1"/>
    <property type="molecule type" value="Genomic_DNA"/>
</dbReference>
<dbReference type="GO" id="GO:0016787">
    <property type="term" value="F:hydrolase activity"/>
    <property type="evidence" value="ECO:0007669"/>
    <property type="project" value="InterPro"/>
</dbReference>
<protein>
    <submittedName>
        <fullName evidence="2">Alpha/beta-hydrolase</fullName>
    </submittedName>
</protein>
<dbReference type="Proteomes" id="UP000767238">
    <property type="component" value="Unassembled WGS sequence"/>
</dbReference>
<proteinExistence type="predicted"/>
<dbReference type="InterPro" id="IPR029058">
    <property type="entry name" value="AB_hydrolase_fold"/>
</dbReference>
<accession>A0A9P8K665</accession>
<dbReference type="SUPFAM" id="SSF53474">
    <property type="entry name" value="alpha/beta-Hydrolases"/>
    <property type="match status" value="1"/>
</dbReference>
<sequence length="307" mass="34449">MFSTRTEKIAAEWYSLSTMRVAFNVADTPTKVPTIGDNGYQGFYPRKEILPKGWKWSRRHGRVGQDGLVGLAGNSHLGIVQWFIAAQQPPSLKAIAPREACGDLYREQVVRGSAWDDGLFDFIIEHVISGKRGVEDFKEMSRRSNTMNPYWDDKRVEIEKNKIPTYVVASYSSFLHTMGSFRGYMQVDTKNKWLRRWIPTKNGSTYGLSESRSMSSPNSSITFSRARTAIGRKPPKISMASLPFGDKEAVYSIEVQDFPIPKTDYKKLCLGEKNNLLESAPAGKSVVSYNSGSGSSPVAHAAFKRPW</sequence>
<organism evidence="2 3">
    <name type="scientific">Aureobasidium melanogenum</name>
    <name type="common">Aureobasidium pullulans var. melanogenum</name>
    <dbReference type="NCBI Taxonomy" id="46634"/>
    <lineage>
        <taxon>Eukaryota</taxon>
        <taxon>Fungi</taxon>
        <taxon>Dikarya</taxon>
        <taxon>Ascomycota</taxon>
        <taxon>Pezizomycotina</taxon>
        <taxon>Dothideomycetes</taxon>
        <taxon>Dothideomycetidae</taxon>
        <taxon>Dothideales</taxon>
        <taxon>Saccotheciaceae</taxon>
        <taxon>Aureobasidium</taxon>
    </lineage>
</organism>
<dbReference type="AlphaFoldDB" id="A0A9P8K665"/>
<evidence type="ECO:0000313" key="3">
    <source>
        <dbReference type="Proteomes" id="UP000767238"/>
    </source>
</evidence>
<dbReference type="InterPro" id="IPR000383">
    <property type="entry name" value="Xaa-Pro-like_dom"/>
</dbReference>
<reference evidence="2" key="1">
    <citation type="journal article" date="2021" name="J Fungi (Basel)">
        <title>Virulence traits and population genomics of the black yeast Aureobasidium melanogenum.</title>
        <authorList>
            <person name="Cernosa A."/>
            <person name="Sun X."/>
            <person name="Gostincar C."/>
            <person name="Fang C."/>
            <person name="Gunde-Cimerman N."/>
            <person name="Song Z."/>
        </authorList>
    </citation>
    <scope>NUCLEOTIDE SEQUENCE</scope>
    <source>
        <strain evidence="2">EXF-8016</strain>
    </source>
</reference>
<feature type="non-terminal residue" evidence="2">
    <location>
        <position position="1"/>
    </location>
</feature>
<evidence type="ECO:0000259" key="1">
    <source>
        <dbReference type="Pfam" id="PF02129"/>
    </source>
</evidence>
<evidence type="ECO:0000313" key="2">
    <source>
        <dbReference type="EMBL" id="KAH0217690.1"/>
    </source>
</evidence>
<feature type="domain" description="Xaa-Pro dipeptidyl-peptidase-like" evidence="1">
    <location>
        <begin position="65"/>
        <end position="112"/>
    </location>
</feature>
<dbReference type="Gene3D" id="3.40.50.1820">
    <property type="entry name" value="alpha/beta hydrolase"/>
    <property type="match status" value="1"/>
</dbReference>
<dbReference type="OrthoDB" id="2578740at2759"/>
<dbReference type="Pfam" id="PF02129">
    <property type="entry name" value="Peptidase_S15"/>
    <property type="match status" value="1"/>
</dbReference>
<reference evidence="2" key="2">
    <citation type="submission" date="2021-08" db="EMBL/GenBank/DDBJ databases">
        <authorList>
            <person name="Gostincar C."/>
            <person name="Sun X."/>
            <person name="Song Z."/>
            <person name="Gunde-Cimerman N."/>
        </authorList>
    </citation>
    <scope>NUCLEOTIDE SEQUENCE</scope>
    <source>
        <strain evidence="2">EXF-8016</strain>
    </source>
</reference>
<gene>
    <name evidence="2" type="ORF">KCV03_g6950</name>
</gene>